<dbReference type="PANTHER" id="PTHR21450">
    <property type="entry name" value="PROTEIN ALTERED PHOSPHATE STARVATION RESPONSE 1"/>
    <property type="match status" value="1"/>
</dbReference>
<proteinExistence type="predicted"/>
<comment type="caution">
    <text evidence="3">The sequence shown here is derived from an EMBL/GenBank/DDBJ whole genome shotgun (WGS) entry which is preliminary data.</text>
</comment>
<accession>A0A8X7W4Z1</accession>
<evidence type="ECO:0000256" key="1">
    <source>
        <dbReference type="SAM" id="MobiDB-lite"/>
    </source>
</evidence>
<reference evidence="3 4" key="1">
    <citation type="submission" date="2020-02" db="EMBL/GenBank/DDBJ databases">
        <authorList>
            <person name="Ma Q."/>
            <person name="Huang Y."/>
            <person name="Song X."/>
            <person name="Pei D."/>
        </authorList>
    </citation>
    <scope>NUCLEOTIDE SEQUENCE [LARGE SCALE GENOMIC DNA]</scope>
    <source>
        <strain evidence="3">Sxm20200214</strain>
        <tissue evidence="3">Leaf</tissue>
    </source>
</reference>
<evidence type="ECO:0000313" key="4">
    <source>
        <dbReference type="Proteomes" id="UP000886595"/>
    </source>
</evidence>
<keyword evidence="4" id="KW-1185">Reference proteome</keyword>
<evidence type="ECO:0000259" key="2">
    <source>
        <dbReference type="Pfam" id="PF04782"/>
    </source>
</evidence>
<feature type="domain" description="DUF632" evidence="2">
    <location>
        <begin position="212"/>
        <end position="267"/>
    </location>
</feature>
<name>A0A8X7W4Z1_BRACI</name>
<protein>
    <recommendedName>
        <fullName evidence="2">DUF632 domain-containing protein</fullName>
    </recommendedName>
</protein>
<organism evidence="3 4">
    <name type="scientific">Brassica carinata</name>
    <name type="common">Ethiopian mustard</name>
    <name type="synonym">Abyssinian cabbage</name>
    <dbReference type="NCBI Taxonomy" id="52824"/>
    <lineage>
        <taxon>Eukaryota</taxon>
        <taxon>Viridiplantae</taxon>
        <taxon>Streptophyta</taxon>
        <taxon>Embryophyta</taxon>
        <taxon>Tracheophyta</taxon>
        <taxon>Spermatophyta</taxon>
        <taxon>Magnoliopsida</taxon>
        <taxon>eudicotyledons</taxon>
        <taxon>Gunneridae</taxon>
        <taxon>Pentapetalae</taxon>
        <taxon>rosids</taxon>
        <taxon>malvids</taxon>
        <taxon>Brassicales</taxon>
        <taxon>Brassicaceae</taxon>
        <taxon>Brassiceae</taxon>
        <taxon>Brassica</taxon>
    </lineage>
</organism>
<sequence length="278" mass="30842">MSIGSDFVLCDQKWRWCACCCTFVVGGAATAAPAEEEKKDELTGESDGDLSQLIVKRIPPSSSRRSSSRSGGGGGEFITISPSSMPSKMIQDKPRRKVRASYLMANRTRPVRVEESYDRGSVDVRSGGMDDEIRGRSVGLSLHYLIENKEESTEEEDVDLVSANVGTSDLRKRKKIMTMKKLKPVALFRSGSSRSSSSRFLLTSSSSGFKESGIGTLNDQVLLPQLLELVQGLTRMWQVMAESHQIQRRTLDEATMLLVRTPVSKRHNKRQQQPPIMP</sequence>
<feature type="region of interest" description="Disordered" evidence="1">
    <location>
        <begin position="32"/>
        <end position="96"/>
    </location>
</feature>
<dbReference type="AlphaFoldDB" id="A0A8X7W4Z1"/>
<dbReference type="Pfam" id="PF04782">
    <property type="entry name" value="DUF632"/>
    <property type="match status" value="1"/>
</dbReference>
<dbReference type="PANTHER" id="PTHR21450:SF32">
    <property type="entry name" value="DUF630 FAMILY PROTEIN (DUF630 AND DUF632)"/>
    <property type="match status" value="1"/>
</dbReference>
<dbReference type="InterPro" id="IPR006867">
    <property type="entry name" value="DUF632"/>
</dbReference>
<evidence type="ECO:0000313" key="3">
    <source>
        <dbReference type="EMBL" id="KAG2323491.1"/>
    </source>
</evidence>
<gene>
    <name evidence="3" type="ORF">Bca52824_016704</name>
</gene>
<dbReference type="EMBL" id="JAAMPC010000003">
    <property type="protein sequence ID" value="KAG2323491.1"/>
    <property type="molecule type" value="Genomic_DNA"/>
</dbReference>
<dbReference type="Proteomes" id="UP000886595">
    <property type="component" value="Unassembled WGS sequence"/>
</dbReference>